<evidence type="ECO:0000256" key="1">
    <source>
        <dbReference type="ARBA" id="ARBA00022801"/>
    </source>
</evidence>
<dbReference type="SUPFAM" id="SSF55144">
    <property type="entry name" value="LigT-like"/>
    <property type="match status" value="1"/>
</dbReference>
<dbReference type="AlphaFoldDB" id="A0A1J5TIR5"/>
<protein>
    <submittedName>
        <fullName evidence="2">2'-5'-RNA ligase</fullName>
        <ecNumber evidence="2">6.5.1.-</ecNumber>
    </submittedName>
</protein>
<keyword evidence="1" id="KW-0378">Hydrolase</keyword>
<comment type="caution">
    <text evidence="2">The sequence shown here is derived from an EMBL/GenBank/DDBJ whole genome shotgun (WGS) entry which is preliminary data.</text>
</comment>
<dbReference type="Gene3D" id="3.90.1140.10">
    <property type="entry name" value="Cyclic phosphodiesterase"/>
    <property type="match status" value="1"/>
</dbReference>
<dbReference type="InterPro" id="IPR004175">
    <property type="entry name" value="RNA_CPDase"/>
</dbReference>
<dbReference type="PANTHER" id="PTHR35561:SF1">
    <property type="entry name" value="RNA 2',3'-CYCLIC PHOSPHODIESTERASE"/>
    <property type="match status" value="1"/>
</dbReference>
<accession>A0A1J5TIR5</accession>
<name>A0A1J5TIR5_9ZZZZ</name>
<reference evidence="2" key="1">
    <citation type="submission" date="2016-10" db="EMBL/GenBank/DDBJ databases">
        <title>Sequence of Gallionella enrichment culture.</title>
        <authorList>
            <person name="Poehlein A."/>
            <person name="Muehling M."/>
            <person name="Daniel R."/>
        </authorList>
    </citation>
    <scope>NUCLEOTIDE SEQUENCE</scope>
</reference>
<evidence type="ECO:0000313" key="2">
    <source>
        <dbReference type="EMBL" id="OIR13596.1"/>
    </source>
</evidence>
<proteinExistence type="inferred from homology"/>
<dbReference type="GO" id="GO:0004113">
    <property type="term" value="F:2',3'-cyclic-nucleotide 3'-phosphodiesterase activity"/>
    <property type="evidence" value="ECO:0007669"/>
    <property type="project" value="InterPro"/>
</dbReference>
<dbReference type="InterPro" id="IPR009097">
    <property type="entry name" value="Cyclic_Pdiesterase"/>
</dbReference>
<dbReference type="PANTHER" id="PTHR35561">
    <property type="entry name" value="RNA 2',3'-CYCLIC PHOSPHODIESTERASE"/>
    <property type="match status" value="1"/>
</dbReference>
<organism evidence="2">
    <name type="scientific">mine drainage metagenome</name>
    <dbReference type="NCBI Taxonomy" id="410659"/>
    <lineage>
        <taxon>unclassified sequences</taxon>
        <taxon>metagenomes</taxon>
        <taxon>ecological metagenomes</taxon>
    </lineage>
</organism>
<sequence length="183" mass="20271">MARIFLAIDLPDPIRDDLSAHAEPSHALAWTPHGQLHLTLRFLGERPRESLETLAAALSGIRVEPFLLALGGCGTFPPGEPAQVLWVGVGDGHPRLHQLRQRIDDTLLREGIPYELRSFQPHVTLARLRRGHPANVFQPHLHRLADYASAPFRVRGFGIYESIAGREGVVHQLIATTSFQPIG</sequence>
<keyword evidence="2" id="KW-0436">Ligase</keyword>
<dbReference type="EMBL" id="MLJW01000014">
    <property type="protein sequence ID" value="OIR13596.1"/>
    <property type="molecule type" value="Genomic_DNA"/>
</dbReference>
<gene>
    <name evidence="2" type="primary">ligT_2</name>
    <name evidence="2" type="ORF">GALL_54150</name>
</gene>
<dbReference type="Pfam" id="PF13563">
    <property type="entry name" value="2_5_RNA_ligase2"/>
    <property type="match status" value="1"/>
</dbReference>
<dbReference type="HAMAP" id="MF_01940">
    <property type="entry name" value="RNA_CPDase"/>
    <property type="match status" value="1"/>
</dbReference>
<dbReference type="GO" id="GO:0008664">
    <property type="term" value="F:RNA 2',3'-cyclic 3'-phosphodiesterase activity"/>
    <property type="evidence" value="ECO:0007669"/>
    <property type="project" value="InterPro"/>
</dbReference>
<dbReference type="NCBIfam" id="TIGR02258">
    <property type="entry name" value="2_5_ligase"/>
    <property type="match status" value="1"/>
</dbReference>
<dbReference type="EC" id="6.5.1.-" evidence="2"/>
<dbReference type="GO" id="GO:0016874">
    <property type="term" value="F:ligase activity"/>
    <property type="evidence" value="ECO:0007669"/>
    <property type="project" value="UniProtKB-KW"/>
</dbReference>